<feature type="domain" description="SH3" evidence="4">
    <location>
        <begin position="972"/>
        <end position="1031"/>
    </location>
</feature>
<sequence length="1197" mass="139264">MNRQYRLSMSPTSEGSPTRSSNERRGTVAATHSFNLKQLTPVNSGSSPIMVSGTRAQSLHQRSHSVGGLDFSDIPGERKSMGVILPSAPHITDIDTTSESGSPIMASPASTLRGYHSKIMTPLPPGWEVAYNSKGRAYFIDHNTQRTTFEDPRLTYTEEEEEERAPHELPMDDSDTFEVSRNTTTGLRMTEQDKRKNKDATFLTLKAQRSELRRSHKTNRLAGLKQKEQREKTLLSKHGVDLKTFESGHQADAKQQLKELDLKQKEYHKKMKIIWKHETKQEEARLSVSAEFVSKDVLSKQALLVRTEKERNFLDGLGLEQMELSHSIALTIKKLVVEEKMRQLREWIETDVDSIVKLHHQDRESQRKYHEYTIKMMQRSHVVDRVEVEEQHKKEMEHLQAALSQQTKIRTKEFKFQEKQRIKDQERDLKLQMKTARTINKKDVQQQQKETNDNLWKQFQSGLVQQQRDEESKLLARQKEQFEEMKTGQYQFEQKKIEEFMKYDLDSIELFSQRLQDQIEKSRRVAQDMLLGEYEKIISVPQSQFLELSQRRETVKDELKALVSNHCSKLLSQHQKEVDRDNNATIKRERKTLREKRRLMKDPAEVEKEIEAMITEMDTLKQRKIFDQRRWECNIKLYSISRGYAHELSLLEYRKKLLLNKQQQELDVLVETYYGQEDILEEFFFRIINGHIQLKQQEHYDVISFYQKYLDHSIQIDIPSQTERIAEVHEQNRTDQAQAFESSKQTLLDQHREELRIIDERIKNMQEFNQTEEERVRRNYDEHLAPYANGQPLLSTTSQDVTSDDLSQVDTAPEETGGTSTPSEMEDKMDDTRLALSDLMTSFGEIHLPEEAPRDLIIAEDIDFPLGEPEEEKFEEEGEQVIALYNFTARKPNQLELKKGERVTVVSSSETGWWKGRTADGRVGKFPSNFCKPVGNEASSEEGQSNETEEEEEDAVVTPVDQNIEPEEKEEEVFGEVVALYDYAAANVGELSMNKGERIEILKEDNGNMWTGRLRGNVGLFPINYCTIANTAVVDVTPPYYEPTKVEEFDFTSDEDKSEEEKEEEEEPKTSISQLKDLLAGLEVPAYENSNEDFKSEFLSVLDDIKMPNEEEEEESFFSEEESEEEEVEEEQVPPPNSIIISEQVEREDEKESYFNYKKQLDLLPPSYTVATKKLSENEYLDKIKAMLDGEDDDDED</sequence>
<dbReference type="Gene3D" id="2.30.30.40">
    <property type="entry name" value="SH3 Domains"/>
    <property type="match status" value="2"/>
</dbReference>
<name>A0A2P6N4J3_9EUKA</name>
<dbReference type="GO" id="GO:0033565">
    <property type="term" value="C:ESCRT-0 complex"/>
    <property type="evidence" value="ECO:0007669"/>
    <property type="project" value="TreeGrafter"/>
</dbReference>
<dbReference type="SMART" id="SM00326">
    <property type="entry name" value="SH3"/>
    <property type="match status" value="2"/>
</dbReference>
<dbReference type="InterPro" id="IPR036020">
    <property type="entry name" value="WW_dom_sf"/>
</dbReference>
<dbReference type="PROSITE" id="PS01159">
    <property type="entry name" value="WW_DOMAIN_1"/>
    <property type="match status" value="1"/>
</dbReference>
<dbReference type="PROSITE" id="PS50020">
    <property type="entry name" value="WW_DOMAIN_2"/>
    <property type="match status" value="1"/>
</dbReference>
<evidence type="ECO:0000256" key="2">
    <source>
        <dbReference type="PROSITE-ProRule" id="PRU00192"/>
    </source>
</evidence>
<dbReference type="InterPro" id="IPR001202">
    <property type="entry name" value="WW_dom"/>
</dbReference>
<feature type="region of interest" description="Disordered" evidence="3">
    <location>
        <begin position="157"/>
        <end position="178"/>
    </location>
</feature>
<dbReference type="InterPro" id="IPR036028">
    <property type="entry name" value="SH3-like_dom_sf"/>
</dbReference>
<evidence type="ECO:0000259" key="4">
    <source>
        <dbReference type="PROSITE" id="PS50002"/>
    </source>
</evidence>
<evidence type="ECO:0000313" key="7">
    <source>
        <dbReference type="Proteomes" id="UP000241769"/>
    </source>
</evidence>
<gene>
    <name evidence="6" type="ORF">PROFUN_01041</name>
</gene>
<feature type="region of interest" description="Disordered" evidence="3">
    <location>
        <begin position="787"/>
        <end position="826"/>
    </location>
</feature>
<dbReference type="CDD" id="cd00174">
    <property type="entry name" value="SH3"/>
    <property type="match status" value="1"/>
</dbReference>
<dbReference type="EMBL" id="MDYQ01000207">
    <property type="protein sequence ID" value="PRP78868.1"/>
    <property type="molecule type" value="Genomic_DNA"/>
</dbReference>
<dbReference type="GO" id="GO:0043328">
    <property type="term" value="P:protein transport to vacuole involved in ubiquitin-dependent protein catabolic process via the multivesicular body sorting pathway"/>
    <property type="evidence" value="ECO:0007669"/>
    <property type="project" value="TreeGrafter"/>
</dbReference>
<evidence type="ECO:0000256" key="3">
    <source>
        <dbReference type="SAM" id="MobiDB-lite"/>
    </source>
</evidence>
<evidence type="ECO:0000256" key="1">
    <source>
        <dbReference type="ARBA" id="ARBA00022443"/>
    </source>
</evidence>
<dbReference type="OrthoDB" id="21282at2759"/>
<dbReference type="STRING" id="1890364.A0A2P6N4J3"/>
<feature type="region of interest" description="Disordered" evidence="3">
    <location>
        <begin position="1107"/>
        <end position="1139"/>
    </location>
</feature>
<feature type="region of interest" description="Disordered" evidence="3">
    <location>
        <begin position="1045"/>
        <end position="1075"/>
    </location>
</feature>
<feature type="compositionally biased region" description="Acidic residues" evidence="3">
    <location>
        <begin position="1110"/>
        <end position="1132"/>
    </location>
</feature>
<dbReference type="PANTHER" id="PTHR45929:SF3">
    <property type="entry name" value="JAK PATHWAY SIGNAL TRANSDUCTION ADAPTOR MOLECULE"/>
    <property type="match status" value="1"/>
</dbReference>
<dbReference type="Pfam" id="PF00397">
    <property type="entry name" value="WW"/>
    <property type="match status" value="1"/>
</dbReference>
<feature type="region of interest" description="Disordered" evidence="3">
    <location>
        <begin position="1"/>
        <end position="26"/>
    </location>
</feature>
<feature type="compositionally biased region" description="Acidic residues" evidence="3">
    <location>
        <begin position="1049"/>
        <end position="1067"/>
    </location>
</feature>
<feature type="compositionally biased region" description="Polar residues" evidence="3">
    <location>
        <begin position="792"/>
        <end position="810"/>
    </location>
</feature>
<dbReference type="InParanoid" id="A0A2P6N4J3"/>
<proteinExistence type="predicted"/>
<dbReference type="CDD" id="cd00201">
    <property type="entry name" value="WW"/>
    <property type="match status" value="1"/>
</dbReference>
<feature type="region of interest" description="Disordered" evidence="3">
    <location>
        <begin position="928"/>
        <end position="959"/>
    </location>
</feature>
<keyword evidence="7" id="KW-1185">Reference proteome</keyword>
<evidence type="ECO:0000259" key="5">
    <source>
        <dbReference type="PROSITE" id="PS50020"/>
    </source>
</evidence>
<reference evidence="6 7" key="1">
    <citation type="journal article" date="2018" name="Genome Biol. Evol.">
        <title>Multiple Roots of Fruiting Body Formation in Amoebozoa.</title>
        <authorList>
            <person name="Hillmann F."/>
            <person name="Forbes G."/>
            <person name="Novohradska S."/>
            <person name="Ferling I."/>
            <person name="Riege K."/>
            <person name="Groth M."/>
            <person name="Westermann M."/>
            <person name="Marz M."/>
            <person name="Spaller T."/>
            <person name="Winckler T."/>
            <person name="Schaap P."/>
            <person name="Glockner G."/>
        </authorList>
    </citation>
    <scope>NUCLEOTIDE SEQUENCE [LARGE SCALE GENOMIC DNA]</scope>
    <source>
        <strain evidence="6 7">Jena</strain>
    </source>
</reference>
<dbReference type="SUPFAM" id="SSF50044">
    <property type="entry name" value="SH3-domain"/>
    <property type="match status" value="2"/>
</dbReference>
<keyword evidence="1 2" id="KW-0728">SH3 domain</keyword>
<dbReference type="Proteomes" id="UP000241769">
    <property type="component" value="Unassembled WGS sequence"/>
</dbReference>
<feature type="domain" description="WW" evidence="5">
    <location>
        <begin position="121"/>
        <end position="154"/>
    </location>
</feature>
<organism evidence="6 7">
    <name type="scientific">Planoprotostelium fungivorum</name>
    <dbReference type="NCBI Taxonomy" id="1890364"/>
    <lineage>
        <taxon>Eukaryota</taxon>
        <taxon>Amoebozoa</taxon>
        <taxon>Evosea</taxon>
        <taxon>Variosea</taxon>
        <taxon>Cavosteliida</taxon>
        <taxon>Cavosteliaceae</taxon>
        <taxon>Planoprotostelium</taxon>
    </lineage>
</organism>
<evidence type="ECO:0000313" key="6">
    <source>
        <dbReference type="EMBL" id="PRP78868.1"/>
    </source>
</evidence>
<dbReference type="SMART" id="SM00456">
    <property type="entry name" value="WW"/>
    <property type="match status" value="1"/>
</dbReference>
<dbReference type="PRINTS" id="PR00452">
    <property type="entry name" value="SH3DOMAIN"/>
</dbReference>
<dbReference type="SUPFAM" id="SSF51045">
    <property type="entry name" value="WW domain"/>
    <property type="match status" value="1"/>
</dbReference>
<dbReference type="PROSITE" id="PS50002">
    <property type="entry name" value="SH3"/>
    <property type="match status" value="2"/>
</dbReference>
<dbReference type="Pfam" id="PF00018">
    <property type="entry name" value="SH3_1"/>
    <property type="match status" value="2"/>
</dbReference>
<dbReference type="PANTHER" id="PTHR45929">
    <property type="entry name" value="JAK PATHWAY SIGNAL TRANSDUCTION ADAPTOR MOLECULE"/>
    <property type="match status" value="1"/>
</dbReference>
<comment type="caution">
    <text evidence="6">The sequence shown here is derived from an EMBL/GenBank/DDBJ whole genome shotgun (WGS) entry which is preliminary data.</text>
</comment>
<dbReference type="InterPro" id="IPR050670">
    <property type="entry name" value="STAM"/>
</dbReference>
<protein>
    <submittedName>
        <fullName evidence="6">Uncharacterized protein</fullName>
    </submittedName>
</protein>
<dbReference type="AlphaFoldDB" id="A0A2P6N4J3"/>
<accession>A0A2P6N4J3</accession>
<feature type="compositionally biased region" description="Polar residues" evidence="3">
    <location>
        <begin position="1"/>
        <end position="20"/>
    </location>
</feature>
<dbReference type="Gene3D" id="2.20.70.10">
    <property type="match status" value="1"/>
</dbReference>
<dbReference type="InterPro" id="IPR001452">
    <property type="entry name" value="SH3_domain"/>
</dbReference>
<feature type="domain" description="SH3" evidence="4">
    <location>
        <begin position="876"/>
        <end position="936"/>
    </location>
</feature>